<sequence>MDCIRIKKSKKAVGDLKKFSRVDEHHAAYHGYDCHMFTADSRPQCIKDQYTLADVTPAKVLRGADAYRKDGLYSSILFKLWPVFHNEAKLKSPDLSLNRKMPVVSFKKEYKKLKLRDRPKTIAVDNFNLDDQEQNEEGELTPTKTPSTVVIDTSGSTFHRMCSFRESLKFEKGRKRRRTVSGATDHILQEIHTFEKEKRVPGRIQPRSYSFDDLDTEDEPKRDEIMAQYFDEIDAKYEELLEQENLNKEPRYMKFLPCRRTRSLPRCIKPKHTTNETPRNESATTSSFASNMSLSRSVTSMASSRFSRATKRSSIIGNKIKSIAQNISSNISRSRPKSLDLDSLEFNAPEAESSTKAQSTNNISNAASMPDGIMSTASGSEKSIGPGTYYYFESNTLPKAQAKKYDFPWESLPKDWTTAVKLREISKRRPKEERHSSSGHWSASSYSNRHSVESGKSSMPSTYSAYSLGRDSGRDSPSFSDNRTGTSTYKEGNISRDADTESEQYTKLETDQWLKSLALRAASREDVTSSDATTLNSLSRLTRQNILALDMQSPDLKQPKLDDEFSEFSVDQDGFFTSFHTDSGLRHSNGNLAGEDDLSPTKENLNLFGMGSSNTIDSVIFRPTSGPGQSLGPGKRTVLKRVSGKLPPPTPRRTCSITNVSVPISESTFEIGNGSPAVSDGSNSSLSTSGKQCYDSSFSESDQETIYARLKLKTQISTSLAYPSWCSVSPSDSGEEIRESPKSQPESPEILEFDTIPEEESEKVKSKCAHNHSGNTLPRTRKYLSKKNWEEDTGDQSNSWPRSQKSGILKSEQSDSSKMSKTLNFDPVVNAYDSTNSESYQLTIPFMDDNSTSNQKPSTIPIKYQPTITVTPKGRQDESSRSTSADSRPQVIHYRKNISTSTPTNHYAVSNLKGFPIRAPSEISASSLSISSLCENDGGYMDMSQGLKQRSNDNLSSTSSLALSDIDNSITYVSMSSPFSTPTNSTLTLNENDGMSKVSARPTDTYRVSSALIAAAAGVELNSKDINSNSIKSDSGTLKRERRNSKPNLTSQLSAPVSPAVVIVNNSQGHLPHSESWPTTSHSSTYTGQSQDTSLNSSRSDSYRVAMRTDANELTNPHSKSREVDQSSLKRKSTGSVKSTSSSPRTPATPVTPEPDPNVIRADSYRIAVRKTNGVVAPFDAMGRATSYSVAMRDSVPGNDNPLARNSTSSLPDGKKDSRRRGITDIDQLKDYSGDRKFSLKSASNLFATINSSKKKMNVKSEIESLLRPTTSPSPESNRSSKSPKSPKSPKADKSKNKEHRSSTYIRFDPIFEDKEDFLSSRDSLRTNSMSSLNKSVSEATGSRQKLNVENDPLLGAKLSQPLPVQRSSRSSLSGRKVVDDKAVTSILDSIKSTIKSMSNKKTDSESEMRLATDV</sequence>
<feature type="compositionally biased region" description="Acidic residues" evidence="1">
    <location>
        <begin position="130"/>
        <end position="139"/>
    </location>
</feature>
<protein>
    <submittedName>
        <fullName evidence="2">Uncharacterized protein</fullName>
    </submittedName>
</protein>
<reference evidence="2 3" key="1">
    <citation type="journal article" date="2013" name="Nature">
        <title>Insights into bilaterian evolution from three spiralian genomes.</title>
        <authorList>
            <person name="Simakov O."/>
            <person name="Marletaz F."/>
            <person name="Cho S.J."/>
            <person name="Edsinger-Gonzales E."/>
            <person name="Havlak P."/>
            <person name="Hellsten U."/>
            <person name="Kuo D.H."/>
            <person name="Larsson T."/>
            <person name="Lv J."/>
            <person name="Arendt D."/>
            <person name="Savage R."/>
            <person name="Osoegawa K."/>
            <person name="de Jong P."/>
            <person name="Grimwood J."/>
            <person name="Chapman J.A."/>
            <person name="Shapiro H."/>
            <person name="Aerts A."/>
            <person name="Otillar R.P."/>
            <person name="Terry A.Y."/>
            <person name="Boore J.L."/>
            <person name="Grigoriev I.V."/>
            <person name="Lindberg D.R."/>
            <person name="Seaver E.C."/>
            <person name="Weisblat D.A."/>
            <person name="Putnam N.H."/>
            <person name="Rokhsar D.S."/>
        </authorList>
    </citation>
    <scope>NUCLEOTIDE SEQUENCE [LARGE SCALE GENOMIC DNA]</scope>
</reference>
<dbReference type="EMBL" id="KB202124">
    <property type="protein sequence ID" value="ESO92267.1"/>
    <property type="molecule type" value="Genomic_DNA"/>
</dbReference>
<feature type="region of interest" description="Disordered" evidence="1">
    <location>
        <begin position="349"/>
        <end position="368"/>
    </location>
</feature>
<name>V4A6B5_LOTGI</name>
<feature type="compositionally biased region" description="Polar residues" evidence="1">
    <location>
        <begin position="275"/>
        <end position="294"/>
    </location>
</feature>
<feature type="compositionally biased region" description="Basic and acidic residues" evidence="1">
    <location>
        <begin position="1401"/>
        <end position="1415"/>
    </location>
</feature>
<feature type="region of interest" description="Disordered" evidence="1">
    <location>
        <begin position="1026"/>
        <end position="1054"/>
    </location>
</feature>
<dbReference type="Proteomes" id="UP000030746">
    <property type="component" value="Unassembled WGS sequence"/>
</dbReference>
<feature type="compositionally biased region" description="Low complexity" evidence="1">
    <location>
        <begin position="1268"/>
        <end position="1286"/>
    </location>
</feature>
<feature type="compositionally biased region" description="Polar residues" evidence="1">
    <location>
        <begin position="1076"/>
        <end position="1100"/>
    </location>
</feature>
<dbReference type="OMA" id="RADSYRC"/>
<feature type="compositionally biased region" description="Basic and acidic residues" evidence="1">
    <location>
        <begin position="1213"/>
        <end position="1224"/>
    </location>
</feature>
<feature type="compositionally biased region" description="Polar residues" evidence="1">
    <location>
        <begin position="454"/>
        <end position="465"/>
    </location>
</feature>
<feature type="compositionally biased region" description="Polar residues" evidence="1">
    <location>
        <begin position="352"/>
        <end position="367"/>
    </location>
</feature>
<feature type="region of interest" description="Disordered" evidence="1">
    <location>
        <begin position="1193"/>
        <end position="1224"/>
    </location>
</feature>
<gene>
    <name evidence="2" type="ORF">LOTGIDRAFT_162919</name>
</gene>
<evidence type="ECO:0000313" key="3">
    <source>
        <dbReference type="Proteomes" id="UP000030746"/>
    </source>
</evidence>
<evidence type="ECO:0000313" key="2">
    <source>
        <dbReference type="EMBL" id="ESO92267.1"/>
    </source>
</evidence>
<feature type="compositionally biased region" description="Low complexity" evidence="1">
    <location>
        <begin position="679"/>
        <end position="689"/>
    </location>
</feature>
<feature type="region of interest" description="Disordered" evidence="1">
    <location>
        <begin position="426"/>
        <end position="504"/>
    </location>
</feature>
<dbReference type="HOGENOM" id="CLU_243340_0_0_1"/>
<feature type="compositionally biased region" description="Low complexity" evidence="1">
    <location>
        <begin position="1134"/>
        <end position="1149"/>
    </location>
</feature>
<feature type="compositionally biased region" description="Basic and acidic residues" evidence="1">
    <location>
        <begin position="493"/>
        <end position="504"/>
    </location>
</feature>
<feature type="compositionally biased region" description="Polar residues" evidence="1">
    <location>
        <begin position="475"/>
        <end position="490"/>
    </location>
</feature>
<organism evidence="2 3">
    <name type="scientific">Lottia gigantea</name>
    <name type="common">Giant owl limpet</name>
    <dbReference type="NCBI Taxonomy" id="225164"/>
    <lineage>
        <taxon>Eukaryota</taxon>
        <taxon>Metazoa</taxon>
        <taxon>Spiralia</taxon>
        <taxon>Lophotrochozoa</taxon>
        <taxon>Mollusca</taxon>
        <taxon>Gastropoda</taxon>
        <taxon>Patellogastropoda</taxon>
        <taxon>Lottioidea</taxon>
        <taxon>Lottiidae</taxon>
        <taxon>Lottia</taxon>
    </lineage>
</organism>
<feature type="region of interest" description="Disordered" evidence="1">
    <location>
        <begin position="130"/>
        <end position="149"/>
    </location>
</feature>
<feature type="compositionally biased region" description="Basic and acidic residues" evidence="1">
    <location>
        <begin position="426"/>
        <end position="436"/>
    </location>
</feature>
<feature type="region of interest" description="Disordered" evidence="1">
    <location>
        <begin position="266"/>
        <end position="294"/>
    </location>
</feature>
<feature type="region of interest" description="Disordered" evidence="1">
    <location>
        <begin position="1068"/>
        <end position="1159"/>
    </location>
</feature>
<feature type="compositionally biased region" description="Low complexity" evidence="1">
    <location>
        <begin position="1026"/>
        <end position="1035"/>
    </location>
</feature>
<feature type="region of interest" description="Disordered" evidence="1">
    <location>
        <begin position="1323"/>
        <end position="1378"/>
    </location>
</feature>
<dbReference type="KEGG" id="lgi:LOTGIDRAFT_162919"/>
<evidence type="ECO:0000256" key="1">
    <source>
        <dbReference type="SAM" id="MobiDB-lite"/>
    </source>
</evidence>
<keyword evidence="3" id="KW-1185">Reference proteome</keyword>
<feature type="compositionally biased region" description="Polar residues" evidence="1">
    <location>
        <begin position="795"/>
        <end position="806"/>
    </location>
</feature>
<dbReference type="CTD" id="20239190"/>
<proteinExistence type="predicted"/>
<feature type="compositionally biased region" description="Acidic residues" evidence="1">
    <location>
        <begin position="749"/>
        <end position="761"/>
    </location>
</feature>
<accession>V4A6B5</accession>
<feature type="compositionally biased region" description="Low complexity" evidence="1">
    <location>
        <begin position="438"/>
        <end position="447"/>
    </location>
</feature>
<feature type="region of interest" description="Disordered" evidence="1">
    <location>
        <begin position="725"/>
        <end position="821"/>
    </location>
</feature>
<dbReference type="OrthoDB" id="1060785at2759"/>
<dbReference type="GeneID" id="20239190"/>
<dbReference type="RefSeq" id="XP_009057186.1">
    <property type="nucleotide sequence ID" value="XM_009058938.1"/>
</dbReference>
<feature type="region of interest" description="Disordered" evidence="1">
    <location>
        <begin position="1258"/>
        <end position="1303"/>
    </location>
</feature>
<feature type="compositionally biased region" description="Basic and acidic residues" evidence="1">
    <location>
        <begin position="1290"/>
        <end position="1302"/>
    </location>
</feature>
<feature type="region of interest" description="Disordered" evidence="1">
    <location>
        <begin position="671"/>
        <end position="695"/>
    </location>
</feature>
<feature type="compositionally biased region" description="Polar residues" evidence="1">
    <location>
        <begin position="1326"/>
        <end position="1348"/>
    </location>
</feature>
<dbReference type="STRING" id="225164.V4A6B5"/>
<feature type="region of interest" description="Disordered" evidence="1">
    <location>
        <begin position="1396"/>
        <end position="1415"/>
    </location>
</feature>